<evidence type="ECO:0000256" key="7">
    <source>
        <dbReference type="RuleBase" id="RU003879"/>
    </source>
</evidence>
<gene>
    <name evidence="8" type="ORF">QUF54_04505</name>
</gene>
<proteinExistence type="inferred from homology"/>
<keyword evidence="7" id="KW-0653">Protein transport</keyword>
<dbReference type="PANTHER" id="PTHR30558">
    <property type="entry name" value="EXBD MEMBRANE COMPONENT OF PMF-DRIVEN MACROMOLECULE IMPORT SYSTEM"/>
    <property type="match status" value="1"/>
</dbReference>
<accession>A0ABT7VSE5</accession>
<organism evidence="8 9">
    <name type="scientific">Candidatus Marithioploca araucensis</name>
    <dbReference type="NCBI Taxonomy" id="70273"/>
    <lineage>
        <taxon>Bacteria</taxon>
        <taxon>Pseudomonadati</taxon>
        <taxon>Pseudomonadota</taxon>
        <taxon>Gammaproteobacteria</taxon>
        <taxon>Thiotrichales</taxon>
        <taxon>Thiotrichaceae</taxon>
        <taxon>Candidatus Marithioploca</taxon>
    </lineage>
</organism>
<protein>
    <submittedName>
        <fullName evidence="8">Biopolymer transporter ExbD</fullName>
    </submittedName>
</protein>
<keyword evidence="9" id="KW-1185">Reference proteome</keyword>
<dbReference type="Gene3D" id="3.30.420.270">
    <property type="match status" value="1"/>
</dbReference>
<reference evidence="8" key="1">
    <citation type="submission" date="2023-06" db="EMBL/GenBank/DDBJ databases">
        <title>Uncultivated large filamentous bacteria from sulfidic sediments reveal new species and different genomic features in energy metabolism and defense.</title>
        <authorList>
            <person name="Fonseca A."/>
        </authorList>
    </citation>
    <scope>NUCLEOTIDE SEQUENCE</scope>
    <source>
        <strain evidence="8">HSG4</strain>
    </source>
</reference>
<evidence type="ECO:0000313" key="8">
    <source>
        <dbReference type="EMBL" id="MDM8562596.1"/>
    </source>
</evidence>
<dbReference type="InterPro" id="IPR003400">
    <property type="entry name" value="ExbD"/>
</dbReference>
<keyword evidence="5" id="KW-1133">Transmembrane helix</keyword>
<dbReference type="EMBL" id="JAUCGM010000215">
    <property type="protein sequence ID" value="MDM8562596.1"/>
    <property type="molecule type" value="Genomic_DNA"/>
</dbReference>
<evidence type="ECO:0000256" key="5">
    <source>
        <dbReference type="ARBA" id="ARBA00022989"/>
    </source>
</evidence>
<evidence type="ECO:0000256" key="1">
    <source>
        <dbReference type="ARBA" id="ARBA00004162"/>
    </source>
</evidence>
<comment type="similarity">
    <text evidence="2 7">Belongs to the ExbD/TolR family.</text>
</comment>
<dbReference type="Proteomes" id="UP001171945">
    <property type="component" value="Unassembled WGS sequence"/>
</dbReference>
<comment type="caution">
    <text evidence="8">The sequence shown here is derived from an EMBL/GenBank/DDBJ whole genome shotgun (WGS) entry which is preliminary data.</text>
</comment>
<keyword evidence="4 7" id="KW-0812">Transmembrane</keyword>
<evidence type="ECO:0000256" key="3">
    <source>
        <dbReference type="ARBA" id="ARBA00022475"/>
    </source>
</evidence>
<keyword evidence="6" id="KW-0472">Membrane</keyword>
<evidence type="ECO:0000256" key="4">
    <source>
        <dbReference type="ARBA" id="ARBA00022692"/>
    </source>
</evidence>
<evidence type="ECO:0000256" key="2">
    <source>
        <dbReference type="ARBA" id="ARBA00005811"/>
    </source>
</evidence>
<dbReference type="PANTHER" id="PTHR30558:SF3">
    <property type="entry name" value="BIOPOLYMER TRANSPORT PROTEIN EXBD-RELATED"/>
    <property type="match status" value="1"/>
</dbReference>
<keyword evidence="3" id="KW-1003">Cell membrane</keyword>
<keyword evidence="7" id="KW-0813">Transport</keyword>
<feature type="non-terminal residue" evidence="8">
    <location>
        <position position="1"/>
    </location>
</feature>
<sequence>LLIFFMMTTTFNKESQLNIDLPEAKGEHSTAAVEVIRIIINNEGEYAINERDRHLINNQLETLKRALKEAAGERKNPPLLISADKKAPHYAVMKAMEAVRDLGFVRLSFEAQQAE</sequence>
<evidence type="ECO:0000313" key="9">
    <source>
        <dbReference type="Proteomes" id="UP001171945"/>
    </source>
</evidence>
<name>A0ABT7VSE5_9GAMM</name>
<comment type="subcellular location">
    <subcellularLocation>
        <location evidence="1">Cell membrane</location>
        <topology evidence="1">Single-pass membrane protein</topology>
    </subcellularLocation>
    <subcellularLocation>
        <location evidence="7">Cell membrane</location>
        <topology evidence="7">Single-pass type II membrane protein</topology>
    </subcellularLocation>
</comment>
<dbReference type="Pfam" id="PF02472">
    <property type="entry name" value="ExbD"/>
    <property type="match status" value="1"/>
</dbReference>
<evidence type="ECO:0000256" key="6">
    <source>
        <dbReference type="ARBA" id="ARBA00023136"/>
    </source>
</evidence>